<name>A0A9W8IBR7_9FUNG</name>
<dbReference type="InterPro" id="IPR008984">
    <property type="entry name" value="SMAD_FHA_dom_sf"/>
</dbReference>
<evidence type="ECO:0000256" key="10">
    <source>
        <dbReference type="SAM" id="MobiDB-lite"/>
    </source>
</evidence>
<evidence type="ECO:0000256" key="6">
    <source>
        <dbReference type="ARBA" id="ARBA00023054"/>
    </source>
</evidence>
<keyword evidence="2" id="KW-0963">Cytoplasm</keyword>
<dbReference type="Pfam" id="PF12473">
    <property type="entry name" value="DUF3694"/>
    <property type="match status" value="1"/>
</dbReference>
<dbReference type="InterPro" id="IPR032405">
    <property type="entry name" value="Kinesin_assoc"/>
</dbReference>
<dbReference type="GO" id="GO:0003777">
    <property type="term" value="F:microtubule motor activity"/>
    <property type="evidence" value="ECO:0007669"/>
    <property type="project" value="InterPro"/>
</dbReference>
<dbReference type="Gene3D" id="6.10.250.2520">
    <property type="match status" value="1"/>
</dbReference>
<evidence type="ECO:0000313" key="12">
    <source>
        <dbReference type="EMBL" id="KAJ2858906.1"/>
    </source>
</evidence>
<gene>
    <name evidence="12" type="ORF">GGH94_006381</name>
</gene>
<keyword evidence="13" id="KW-1185">Reference proteome</keyword>
<dbReference type="Gene3D" id="3.40.850.10">
    <property type="entry name" value="Kinesin motor domain"/>
    <property type="match status" value="1"/>
</dbReference>
<feature type="compositionally biased region" description="Low complexity" evidence="10">
    <location>
        <begin position="672"/>
        <end position="682"/>
    </location>
</feature>
<evidence type="ECO:0000256" key="1">
    <source>
        <dbReference type="ARBA" id="ARBA00004245"/>
    </source>
</evidence>
<evidence type="ECO:0000259" key="11">
    <source>
        <dbReference type="PROSITE" id="PS50067"/>
    </source>
</evidence>
<keyword evidence="7 9" id="KW-0505">Motor protein</keyword>
<keyword evidence="3" id="KW-0493">Microtubule</keyword>
<dbReference type="SMART" id="SM00129">
    <property type="entry name" value="KISc"/>
    <property type="match status" value="1"/>
</dbReference>
<evidence type="ECO:0000256" key="3">
    <source>
        <dbReference type="ARBA" id="ARBA00022701"/>
    </source>
</evidence>
<feature type="binding site" evidence="9">
    <location>
        <begin position="106"/>
        <end position="113"/>
    </location>
    <ligand>
        <name>ATP</name>
        <dbReference type="ChEBI" id="CHEBI:30616"/>
    </ligand>
</feature>
<dbReference type="SUPFAM" id="SSF52540">
    <property type="entry name" value="P-loop containing nucleoside triphosphate hydrolases"/>
    <property type="match status" value="1"/>
</dbReference>
<protein>
    <recommendedName>
        <fullName evidence="11">Kinesin motor domain-containing protein</fullName>
    </recommendedName>
</protein>
<keyword evidence="5 9" id="KW-0067">ATP-binding</keyword>
<feature type="non-terminal residue" evidence="12">
    <location>
        <position position="1603"/>
    </location>
</feature>
<keyword evidence="8" id="KW-0206">Cytoskeleton</keyword>
<dbReference type="Gene3D" id="2.60.200.20">
    <property type="match status" value="1"/>
</dbReference>
<evidence type="ECO:0000256" key="8">
    <source>
        <dbReference type="ARBA" id="ARBA00023212"/>
    </source>
</evidence>
<evidence type="ECO:0000313" key="13">
    <source>
        <dbReference type="Proteomes" id="UP001140074"/>
    </source>
</evidence>
<dbReference type="InterPro" id="IPR022164">
    <property type="entry name" value="Kinesin-like"/>
</dbReference>
<accession>A0A9W8IBR7</accession>
<dbReference type="FunFam" id="3.40.850.10:FF:000021">
    <property type="entry name" value="kinesin-like protein KIF16B isoform X1"/>
    <property type="match status" value="1"/>
</dbReference>
<dbReference type="Proteomes" id="UP001140074">
    <property type="component" value="Unassembled WGS sequence"/>
</dbReference>
<keyword evidence="6" id="KW-0175">Coiled coil</keyword>
<feature type="domain" description="Kinesin motor" evidence="11">
    <location>
        <begin position="7"/>
        <end position="348"/>
    </location>
</feature>
<evidence type="ECO:0000256" key="2">
    <source>
        <dbReference type="ARBA" id="ARBA00022490"/>
    </source>
</evidence>
<evidence type="ECO:0000256" key="4">
    <source>
        <dbReference type="ARBA" id="ARBA00022741"/>
    </source>
</evidence>
<dbReference type="CDD" id="cd01365">
    <property type="entry name" value="KISc_KIF1A_KIF1B"/>
    <property type="match status" value="1"/>
</dbReference>
<reference evidence="12" key="1">
    <citation type="submission" date="2022-07" db="EMBL/GenBank/DDBJ databases">
        <title>Phylogenomic reconstructions and comparative analyses of Kickxellomycotina fungi.</title>
        <authorList>
            <person name="Reynolds N.K."/>
            <person name="Stajich J.E."/>
            <person name="Barry K."/>
            <person name="Grigoriev I.V."/>
            <person name="Crous P."/>
            <person name="Smith M.E."/>
        </authorList>
    </citation>
    <scope>NUCLEOTIDE SEQUENCE</scope>
    <source>
        <strain evidence="12">RSA 476</strain>
    </source>
</reference>
<dbReference type="GO" id="GO:0008017">
    <property type="term" value="F:microtubule binding"/>
    <property type="evidence" value="ECO:0007669"/>
    <property type="project" value="InterPro"/>
</dbReference>
<dbReference type="InterPro" id="IPR001752">
    <property type="entry name" value="Kinesin_motor_dom"/>
</dbReference>
<evidence type="ECO:0000256" key="9">
    <source>
        <dbReference type="PROSITE-ProRule" id="PRU00283"/>
    </source>
</evidence>
<dbReference type="SUPFAM" id="SSF50729">
    <property type="entry name" value="PH domain-like"/>
    <property type="match status" value="1"/>
</dbReference>
<dbReference type="InterPro" id="IPR027417">
    <property type="entry name" value="P-loop_NTPase"/>
</dbReference>
<feature type="region of interest" description="Disordered" evidence="10">
    <location>
        <begin position="983"/>
        <end position="1002"/>
    </location>
</feature>
<comment type="subcellular location">
    <subcellularLocation>
        <location evidence="1">Cytoplasm</location>
        <location evidence="1">Cytoskeleton</location>
    </subcellularLocation>
</comment>
<dbReference type="GO" id="GO:0005524">
    <property type="term" value="F:ATP binding"/>
    <property type="evidence" value="ECO:0007669"/>
    <property type="project" value="UniProtKB-UniRule"/>
</dbReference>
<feature type="compositionally biased region" description="Basic and acidic residues" evidence="10">
    <location>
        <begin position="697"/>
        <end position="708"/>
    </location>
</feature>
<dbReference type="GO" id="GO:0005874">
    <property type="term" value="C:microtubule"/>
    <property type="evidence" value="ECO:0007669"/>
    <property type="project" value="UniProtKB-KW"/>
</dbReference>
<dbReference type="Pfam" id="PF16183">
    <property type="entry name" value="Kinesin_assoc"/>
    <property type="match status" value="1"/>
</dbReference>
<dbReference type="GO" id="GO:0007018">
    <property type="term" value="P:microtubule-based movement"/>
    <property type="evidence" value="ECO:0007669"/>
    <property type="project" value="InterPro"/>
</dbReference>
<dbReference type="InterPro" id="IPR019821">
    <property type="entry name" value="Kinesin_motor_CS"/>
</dbReference>
<dbReference type="EMBL" id="JANBUY010000455">
    <property type="protein sequence ID" value="KAJ2858906.1"/>
    <property type="molecule type" value="Genomic_DNA"/>
</dbReference>
<evidence type="ECO:0000256" key="5">
    <source>
        <dbReference type="ARBA" id="ARBA00022840"/>
    </source>
</evidence>
<dbReference type="PROSITE" id="PS00411">
    <property type="entry name" value="KINESIN_MOTOR_1"/>
    <property type="match status" value="1"/>
</dbReference>
<comment type="similarity">
    <text evidence="9">Belongs to the TRAFAC class myosin-kinesin ATPase superfamily. Kinesin family.</text>
</comment>
<dbReference type="PRINTS" id="PR00380">
    <property type="entry name" value="KINESINHEAVY"/>
</dbReference>
<dbReference type="Pfam" id="PF00225">
    <property type="entry name" value="Kinesin"/>
    <property type="match status" value="1"/>
</dbReference>
<dbReference type="SUPFAM" id="SSF49879">
    <property type="entry name" value="SMAD/FHA domain"/>
    <property type="match status" value="1"/>
</dbReference>
<comment type="caution">
    <text evidence="12">The sequence shown here is derived from an EMBL/GenBank/DDBJ whole genome shotgun (WGS) entry which is preliminary data.</text>
</comment>
<feature type="region of interest" description="Disordered" evidence="10">
    <location>
        <begin position="672"/>
        <end position="716"/>
    </location>
</feature>
<keyword evidence="4 9" id="KW-0547">Nucleotide-binding</keyword>
<proteinExistence type="inferred from homology"/>
<dbReference type="PROSITE" id="PS50067">
    <property type="entry name" value="KINESIN_MOTOR_2"/>
    <property type="match status" value="1"/>
</dbReference>
<sequence>MAADTGNVVVAVRCRPLNSRERTRGASCLVSMAGQQTILEQPTTEETVAKAKGRRKRAYTFDYSFWTAGDISSPKYASQEVVFEDIGQAVLNHALSGYHCCVFAYGQTGSGKSYTMMGTSGREAGLIPRICEQLFASMASNADYHVEVSYLEIYNERVRDLLNPGSSGKNLRVREHPALGPYVEDLTMAAVSSYAEVFAHMSQGNKARTVAATNMNEASSRSHAVFTITLTMRTHSKEGISERVSRIRLVDLAGSERASSTLATGARLKEGAKINQSLAALGKVISALADQAKHHSAEFVPYRDSVLTWLLKDSLGGNSRTFMIATISPADFSETLSTLRYADRAKHIVNQATVNEDATVRLVRELKEEVAGLRHRLALAGSDSKGGDLEDQLRANEKLMAELNQTWEQKLARTQAVQADRERALAALGISIDTNRAGLGVGLHAPRDTPHLVNLSEDPLMSECLVYNLKPGHTTVGSGDDVDIRLSASGGVAPHHCYFEYCEEGGGVAVHPIDRAVVLVNGRHIGLPRVLRSGYRVIIGTSFVFRFNHPPQARQERLLSAEQDTFQSSAPSASSDSIPELEPESAVADWHYAWHEAHPDHASTLVSSEFTPVPDYSPSLWSDSMSEFSDYADSAPSVTTTPSATTAPRSVAAVSIAGGSSSSKLSASLRGRAMSLSQQHQLQQRRQRRNSAVVAAPEDHSASYDPRRARGQTVSGLQNAVTTVGADEQLLTEKRLARLVARQWRRYKLMKVGQTMLQNAIHLKEANVISKELGQKAVYQFAILRGGGAEGFPVSPLEPDALPALLADWDSISLGSRVERIRTLCCPTPESAVPHVVVKVLDIANTCWYVWSLETFLERLDKMRRLSTVKGSYRAHLVLEPFHAHPAPRFSCIGTAIYPIWPGQRSYSAKIDAPVVDALSGLERGRVMGSLAALPIRNNAGQSSQWSLIVHVKSLHGVSETEMTSVHCRLRLARVHGLLSSPALDSSSSANDQRPLSSLSGSMSAHSRECSIDLQQVTVVSSVASSDQNSTSRFNSAPLCGFGDGPVNIHFRQQWTVDQLTDDTCVVVEFFGAAQPLALRRAFHEDVQIEQSLRALPLGGLSRQPSFVTGAPQLSASQNLLVERLHEEELFVDSQHELVVWIRVLELGLDGQWERAPCSRAQGSSSFLLRQGLQRRVQLCIGHNTSQHLRIAGVAELSIGRPTLVDEKGRTVTQCSNPGMPQLPIIDVQLADTDGRLDNRCFVTATMPWDTSVYGSTLLDMPTDRSMCVRLAMSLKLEIENGDGAIELSTDIFAQVHSRQSTIGRTSGWLSALTENASEIIRSGIARISDVIPPLLPLSEFAPLVDPVFRVFSVTLSPVNPARGGRSNLWRLNTGKKYVRGEETLLPWQPRSVQFVDEFHRLEHIEAWRLVVARTREQIEAIGPSIISTEDVDVVRRFLSEDGGSVRLLTLRQERIRRRVLEAVRKIASFRCVPDSGLGLQQEPIQASILDSSELDEDVSMADIKRLIRRQPRSVRPVLMQGHFCYHGWVDLLDTNAGPDQWARRWLVVERPYIFVYATKACLYLENVINISSARISIDHHVSEMLGRQGVLALYTNTNAYLL</sequence>
<evidence type="ECO:0000256" key="7">
    <source>
        <dbReference type="ARBA" id="ARBA00023175"/>
    </source>
</evidence>
<dbReference type="InterPro" id="IPR036961">
    <property type="entry name" value="Kinesin_motor_dom_sf"/>
</dbReference>
<organism evidence="12 13">
    <name type="scientific">Coemansia aciculifera</name>
    <dbReference type="NCBI Taxonomy" id="417176"/>
    <lineage>
        <taxon>Eukaryota</taxon>
        <taxon>Fungi</taxon>
        <taxon>Fungi incertae sedis</taxon>
        <taxon>Zoopagomycota</taxon>
        <taxon>Kickxellomycotina</taxon>
        <taxon>Kickxellomycetes</taxon>
        <taxon>Kickxellales</taxon>
        <taxon>Kickxellaceae</taxon>
        <taxon>Coemansia</taxon>
    </lineage>
</organism>
<dbReference type="PANTHER" id="PTHR47117">
    <property type="entry name" value="STAR-RELATED LIPID TRANSFER PROTEIN 9"/>
    <property type="match status" value="1"/>
</dbReference>